<keyword evidence="2" id="KW-1185">Reference proteome</keyword>
<evidence type="ECO:0008006" key="3">
    <source>
        <dbReference type="Google" id="ProtNLM"/>
    </source>
</evidence>
<evidence type="ECO:0000313" key="2">
    <source>
        <dbReference type="Proteomes" id="UP000266861"/>
    </source>
</evidence>
<dbReference type="OrthoDB" id="2318730at2759"/>
<evidence type="ECO:0000313" key="1">
    <source>
        <dbReference type="EMBL" id="RHZ83305.1"/>
    </source>
</evidence>
<protein>
    <recommendedName>
        <fullName evidence="3">Tc1-like transposase DDE domain-containing protein</fullName>
    </recommendedName>
</protein>
<dbReference type="STRING" id="1348612.A0A397J4R4"/>
<accession>A0A397J4R4</accession>
<dbReference type="GO" id="GO:0003676">
    <property type="term" value="F:nucleic acid binding"/>
    <property type="evidence" value="ECO:0007669"/>
    <property type="project" value="InterPro"/>
</dbReference>
<comment type="caution">
    <text evidence="1">The sequence shown here is derived from an EMBL/GenBank/DDBJ whole genome shotgun (WGS) entry which is preliminary data.</text>
</comment>
<dbReference type="InterPro" id="IPR036397">
    <property type="entry name" value="RNaseH_sf"/>
</dbReference>
<dbReference type="Proteomes" id="UP000266861">
    <property type="component" value="Unassembled WGS sequence"/>
</dbReference>
<proteinExistence type="predicted"/>
<organism evidence="1 2">
    <name type="scientific">Diversispora epigaea</name>
    <dbReference type="NCBI Taxonomy" id="1348612"/>
    <lineage>
        <taxon>Eukaryota</taxon>
        <taxon>Fungi</taxon>
        <taxon>Fungi incertae sedis</taxon>
        <taxon>Mucoromycota</taxon>
        <taxon>Glomeromycotina</taxon>
        <taxon>Glomeromycetes</taxon>
        <taxon>Diversisporales</taxon>
        <taxon>Diversisporaceae</taxon>
        <taxon>Diversispora</taxon>
    </lineage>
</organism>
<sequence length="245" mass="28243">MERDPTTICRFIAKYKKTENLPRSGRPPTLNNDEKDALVNEATKKRRASLHEIINNLGLNCKQLLKKHYDAEIHSHIAAKSHLFQKIMKQTHYGRCSVMVWGCFVGEIKGPLPHLLPFYNAAHELIGEKLVFQHDNSPIHTAKKNRKMTALREEWSKFDVSIFRKVVDSMPQRIEAALNAKGGPTKKKERYDKREKNIRDIYTTSRVFSKPTIACANLYIRSQLSLILPSLRSRHGMEATFETAF</sequence>
<dbReference type="AlphaFoldDB" id="A0A397J4R4"/>
<gene>
    <name evidence="1" type="ORF">Glove_97g61</name>
</gene>
<reference evidence="1 2" key="1">
    <citation type="submission" date="2018-08" db="EMBL/GenBank/DDBJ databases">
        <title>Genome and evolution of the arbuscular mycorrhizal fungus Diversispora epigaea (formerly Glomus versiforme) and its bacterial endosymbionts.</title>
        <authorList>
            <person name="Sun X."/>
            <person name="Fei Z."/>
            <person name="Harrison M."/>
        </authorList>
    </citation>
    <scope>NUCLEOTIDE SEQUENCE [LARGE SCALE GENOMIC DNA]</scope>
    <source>
        <strain evidence="1 2">IT104</strain>
    </source>
</reference>
<name>A0A397J4R4_9GLOM</name>
<dbReference type="EMBL" id="PQFF01000091">
    <property type="protein sequence ID" value="RHZ83305.1"/>
    <property type="molecule type" value="Genomic_DNA"/>
</dbReference>
<dbReference type="Gene3D" id="3.30.420.10">
    <property type="entry name" value="Ribonuclease H-like superfamily/Ribonuclease H"/>
    <property type="match status" value="1"/>
</dbReference>